<evidence type="ECO:0000256" key="3">
    <source>
        <dbReference type="ARBA" id="ARBA00022705"/>
    </source>
</evidence>
<keyword evidence="4" id="KW-0539">Nucleus</keyword>
<keyword evidence="3" id="KW-0235">DNA replication</keyword>
<feature type="compositionally biased region" description="Basic residues" evidence="5">
    <location>
        <begin position="457"/>
        <end position="467"/>
    </location>
</feature>
<keyword evidence="7" id="KW-1185">Reference proteome</keyword>
<dbReference type="InterPro" id="IPR041913">
    <property type="entry name" value="POLD3_sf"/>
</dbReference>
<dbReference type="EMBL" id="JASNQZ010000008">
    <property type="protein sequence ID" value="KAL0953777.1"/>
    <property type="molecule type" value="Genomic_DNA"/>
</dbReference>
<evidence type="ECO:0000256" key="5">
    <source>
        <dbReference type="SAM" id="MobiDB-lite"/>
    </source>
</evidence>
<feature type="compositionally biased region" description="Basic and acidic residues" evidence="5">
    <location>
        <begin position="216"/>
        <end position="239"/>
    </location>
</feature>
<dbReference type="PANTHER" id="PTHR17598:SF13">
    <property type="entry name" value="DNA POLYMERASE DELTA SUBUNIT 3"/>
    <property type="match status" value="1"/>
</dbReference>
<dbReference type="InterPro" id="IPR019038">
    <property type="entry name" value="POLD3"/>
</dbReference>
<dbReference type="Proteomes" id="UP001556367">
    <property type="component" value="Unassembled WGS sequence"/>
</dbReference>
<sequence>MTSQDIEDFLTKQLSIEKNIVTYRSLSRAFFIHVNAAKNALAAYHKAAKDNIVCATYMVTGELRRYPEDTGDAMDVDGDAPGPSQMSQRTIYEEDGEEEMDDSEEVPEFTMMLVAQHDLETTKSEFSNILSITVYALSPATILDADILCSPTEAVRKVDGSKKGQEKATAMGKIVGKNIKPDPARVKARAARALTSSKAPPKSATAPGKGQAAESSKGKEKEEPSKDSDKPKLSTDRPKATGKLNFSKAKTKETKTKEKEAVKPTEKLVKKEEPKRNFFFDGKAKARAAPEPEAVKSLPEREPTPPKEDAKPAEQPGPKRGTKRKSTAGNLLDSDSDNESSSSTRANVPVKQPPSAPSGLRVKKGVILSDEDESEAEIKPVRTNGRRRKAPSAVASDADSEAERELKAMMEVDDDKVTRVLRETASVPETPDASEPGGDEDVNMDEENSDVEEKPIVKPKAKRKAKKVIPVGSNGLKKRRITKSRSTVDDKGYMITEDYSSYESVGEDEEQPESKPSKAKAKPKTSKPDEPTAKSSKPDEPTAAAAKSSKPQEKSSASAGGKSDSKDGSSVKSKPKPKTAKSQKNIMNFFGGGAKSKS</sequence>
<feature type="compositionally biased region" description="Basic and acidic residues" evidence="5">
    <location>
        <begin position="250"/>
        <end position="312"/>
    </location>
</feature>
<evidence type="ECO:0000256" key="4">
    <source>
        <dbReference type="ARBA" id="ARBA00023242"/>
    </source>
</evidence>
<proteinExistence type="predicted"/>
<dbReference type="PANTHER" id="PTHR17598">
    <property type="entry name" value="DNA POLYMERASE DELTA SUBUNIT 3"/>
    <property type="match status" value="1"/>
</dbReference>
<dbReference type="Gene3D" id="3.90.1030.20">
    <property type="entry name" value="DNA polymerase delta, p66 (Cdc27) subunit, wHTH domain"/>
    <property type="match status" value="1"/>
</dbReference>
<accession>A0ABR3JED3</accession>
<feature type="compositionally biased region" description="Acidic residues" evidence="5">
    <location>
        <begin position="437"/>
        <end position="450"/>
    </location>
</feature>
<comment type="subcellular location">
    <subcellularLocation>
        <location evidence="1">Nucleus</location>
    </subcellularLocation>
</comment>
<comment type="caution">
    <text evidence="6">The sequence shown here is derived from an EMBL/GenBank/DDBJ whole genome shotgun (WGS) entry which is preliminary data.</text>
</comment>
<evidence type="ECO:0000256" key="2">
    <source>
        <dbReference type="ARBA" id="ARBA00017589"/>
    </source>
</evidence>
<reference evidence="7" key="1">
    <citation type="submission" date="2024-06" db="EMBL/GenBank/DDBJ databases">
        <title>Multi-omics analyses provide insights into the biosynthesis of the anticancer antibiotic pleurotin in Hohenbuehelia grisea.</title>
        <authorList>
            <person name="Weaver J.A."/>
            <person name="Alberti F."/>
        </authorList>
    </citation>
    <scope>NUCLEOTIDE SEQUENCE [LARGE SCALE GENOMIC DNA]</scope>
    <source>
        <strain evidence="7">T-177</strain>
    </source>
</reference>
<dbReference type="Pfam" id="PF09507">
    <property type="entry name" value="CDC27"/>
    <property type="match status" value="1"/>
</dbReference>
<feature type="region of interest" description="Disordered" evidence="5">
    <location>
        <begin position="170"/>
        <end position="402"/>
    </location>
</feature>
<feature type="region of interest" description="Disordered" evidence="5">
    <location>
        <begin position="422"/>
        <end position="598"/>
    </location>
</feature>
<gene>
    <name evidence="6" type="ORF">HGRIS_004961</name>
</gene>
<organism evidence="6 7">
    <name type="scientific">Hohenbuehelia grisea</name>
    <dbReference type="NCBI Taxonomy" id="104357"/>
    <lineage>
        <taxon>Eukaryota</taxon>
        <taxon>Fungi</taxon>
        <taxon>Dikarya</taxon>
        <taxon>Basidiomycota</taxon>
        <taxon>Agaricomycotina</taxon>
        <taxon>Agaricomycetes</taxon>
        <taxon>Agaricomycetidae</taxon>
        <taxon>Agaricales</taxon>
        <taxon>Pleurotineae</taxon>
        <taxon>Pleurotaceae</taxon>
        <taxon>Hohenbuehelia</taxon>
    </lineage>
</organism>
<evidence type="ECO:0000313" key="6">
    <source>
        <dbReference type="EMBL" id="KAL0953777.1"/>
    </source>
</evidence>
<feature type="compositionally biased region" description="Basic and acidic residues" evidence="5">
    <location>
        <begin position="526"/>
        <end position="540"/>
    </location>
</feature>
<evidence type="ECO:0000256" key="1">
    <source>
        <dbReference type="ARBA" id="ARBA00004123"/>
    </source>
</evidence>
<evidence type="ECO:0000313" key="7">
    <source>
        <dbReference type="Proteomes" id="UP001556367"/>
    </source>
</evidence>
<name>A0ABR3JED3_9AGAR</name>
<protein>
    <recommendedName>
        <fullName evidence="2">DNA polymerase delta subunit 3</fullName>
    </recommendedName>
</protein>